<dbReference type="EMBL" id="CP042913">
    <property type="protein sequence ID" value="QEG35769.1"/>
    <property type="molecule type" value="Genomic_DNA"/>
</dbReference>
<dbReference type="InterPro" id="IPR013424">
    <property type="entry name" value="Ice-binding_C"/>
</dbReference>
<evidence type="ECO:0000256" key="1">
    <source>
        <dbReference type="SAM" id="MobiDB-lite"/>
    </source>
</evidence>
<dbReference type="PANTHER" id="PTHR10151:SF120">
    <property type="entry name" value="BIS(5'-ADENOSYL)-TRIPHOSPHATASE"/>
    <property type="match status" value="1"/>
</dbReference>
<dbReference type="InterPro" id="IPR018247">
    <property type="entry name" value="EF_Hand_1_Ca_BS"/>
</dbReference>
<feature type="chain" id="PRO_5022664942" evidence="2">
    <location>
        <begin position="30"/>
        <end position="455"/>
    </location>
</feature>
<reference evidence="4 5" key="1">
    <citation type="submission" date="2019-08" db="EMBL/GenBank/DDBJ databases">
        <title>Deep-cultivation of Planctomycetes and their phenomic and genomic characterization uncovers novel biology.</title>
        <authorList>
            <person name="Wiegand S."/>
            <person name="Jogler M."/>
            <person name="Boedeker C."/>
            <person name="Pinto D."/>
            <person name="Vollmers J."/>
            <person name="Rivas-Marin E."/>
            <person name="Kohn T."/>
            <person name="Peeters S.H."/>
            <person name="Heuer A."/>
            <person name="Rast P."/>
            <person name="Oberbeckmann S."/>
            <person name="Bunk B."/>
            <person name="Jeske O."/>
            <person name="Meyerdierks A."/>
            <person name="Storesund J.E."/>
            <person name="Kallscheuer N."/>
            <person name="Luecker S."/>
            <person name="Lage O.M."/>
            <person name="Pohl T."/>
            <person name="Merkel B.J."/>
            <person name="Hornburger P."/>
            <person name="Mueller R.-W."/>
            <person name="Bruemmer F."/>
            <person name="Labrenz M."/>
            <person name="Spormann A.M."/>
            <person name="Op den Camp H."/>
            <person name="Overmann J."/>
            <person name="Amann R."/>
            <person name="Jetten M.S.M."/>
            <person name="Mascher T."/>
            <person name="Medema M.H."/>
            <person name="Devos D.P."/>
            <person name="Kaster A.-K."/>
            <person name="Ovreas L."/>
            <person name="Rohde M."/>
            <person name="Galperin M.Y."/>
            <person name="Jogler C."/>
        </authorList>
    </citation>
    <scope>NUCLEOTIDE SEQUENCE [LARGE SCALE GENOMIC DNA]</scope>
    <source>
        <strain evidence="4 5">Pr1d</strain>
    </source>
</reference>
<name>A0A5B9QD89_9BACT</name>
<keyword evidence="5" id="KW-1185">Reference proteome</keyword>
<dbReference type="Pfam" id="PF01663">
    <property type="entry name" value="Phosphodiest"/>
    <property type="match status" value="1"/>
</dbReference>
<dbReference type="Gene3D" id="3.40.720.10">
    <property type="entry name" value="Alkaline Phosphatase, subunit A"/>
    <property type="match status" value="1"/>
</dbReference>
<dbReference type="PROSITE" id="PS00018">
    <property type="entry name" value="EF_HAND_1"/>
    <property type="match status" value="1"/>
</dbReference>
<evidence type="ECO:0000259" key="3">
    <source>
        <dbReference type="Pfam" id="PF07589"/>
    </source>
</evidence>
<evidence type="ECO:0000313" key="5">
    <source>
        <dbReference type="Proteomes" id="UP000323917"/>
    </source>
</evidence>
<dbReference type="OrthoDB" id="279982at2"/>
<dbReference type="InterPro" id="IPR002591">
    <property type="entry name" value="Phosphodiest/P_Trfase"/>
</dbReference>
<evidence type="ECO:0000313" key="4">
    <source>
        <dbReference type="EMBL" id="QEG35769.1"/>
    </source>
</evidence>
<sequence precursor="true">MIKFFSFMRSIIVVLQLCLCLLAVETSFAAVSHVIHISIDGLRGDLLESYINSSPQDFPNFKRFVDEGATTFNGRTDYSNTETLPNHTSMLTGRPVEQPDGVPNTTHHGYLDNGSLSPTSTLHNSGNPNLSYISSTFDIVHDNGLSTALYASKDKFAIYAQSYTASTGAPDTTGADNGRDKIDIHLITPNFISMHNSFLSDMATVGINYSFLHYLLPDGVGHSAGWDSESWNNSVKTMDTYMGDMFDLIETNASLIDDTIIVLTADHGGTGTGHGTATDPANYTIPVLVWGAGVAPGADLYSLNPLSRLDPGANRPSYTASAQPIRNGDTGNLALHLLGLGPVAGSTINANQDLVVASDFEADFDANQSVDSHDLTIWQAGYSIAGGAKVNIGDANSDGNVDGSDFLVWQRQYGSSLVDTLTPVPEPSSMILMLLGVICFQQQTKRAGIQHWLRI</sequence>
<feature type="compositionally biased region" description="Polar residues" evidence="1">
    <location>
        <begin position="114"/>
        <end position="123"/>
    </location>
</feature>
<dbReference type="Proteomes" id="UP000323917">
    <property type="component" value="Chromosome"/>
</dbReference>
<organism evidence="4 5">
    <name type="scientific">Bythopirellula goksoeyrii</name>
    <dbReference type="NCBI Taxonomy" id="1400387"/>
    <lineage>
        <taxon>Bacteria</taxon>
        <taxon>Pseudomonadati</taxon>
        <taxon>Planctomycetota</taxon>
        <taxon>Planctomycetia</taxon>
        <taxon>Pirellulales</taxon>
        <taxon>Lacipirellulaceae</taxon>
        <taxon>Bythopirellula</taxon>
    </lineage>
</organism>
<keyword evidence="2" id="KW-0732">Signal</keyword>
<dbReference type="AlphaFoldDB" id="A0A5B9QD89"/>
<feature type="domain" description="Ice-binding protein C-terminal" evidence="3">
    <location>
        <begin position="423"/>
        <end position="440"/>
    </location>
</feature>
<dbReference type="GO" id="GO:0016787">
    <property type="term" value="F:hydrolase activity"/>
    <property type="evidence" value="ECO:0007669"/>
    <property type="project" value="UniProtKB-ARBA"/>
</dbReference>
<dbReference type="KEGG" id="bgok:Pr1d_30750"/>
<proteinExistence type="predicted"/>
<dbReference type="PANTHER" id="PTHR10151">
    <property type="entry name" value="ECTONUCLEOTIDE PYROPHOSPHATASE/PHOSPHODIESTERASE"/>
    <property type="match status" value="1"/>
</dbReference>
<dbReference type="Pfam" id="PF07589">
    <property type="entry name" value="PEP-CTERM"/>
    <property type="match status" value="1"/>
</dbReference>
<protein>
    <submittedName>
        <fullName evidence="4">Type I phosphodiesterase / nucleotide pyrophosphatase</fullName>
    </submittedName>
</protein>
<dbReference type="SUPFAM" id="SSF53649">
    <property type="entry name" value="Alkaline phosphatase-like"/>
    <property type="match status" value="1"/>
</dbReference>
<feature type="region of interest" description="Disordered" evidence="1">
    <location>
        <begin position="84"/>
        <end position="123"/>
    </location>
</feature>
<feature type="signal peptide" evidence="2">
    <location>
        <begin position="1"/>
        <end position="29"/>
    </location>
</feature>
<evidence type="ECO:0000256" key="2">
    <source>
        <dbReference type="SAM" id="SignalP"/>
    </source>
</evidence>
<accession>A0A5B9QD89</accession>
<gene>
    <name evidence="4" type="ORF">Pr1d_30750</name>
</gene>
<dbReference type="InterPro" id="IPR017850">
    <property type="entry name" value="Alkaline_phosphatase_core_sf"/>
</dbReference>